<gene>
    <name evidence="1" type="ORF">N482_13615</name>
</gene>
<proteinExistence type="predicted"/>
<sequence>MIFNLNNFALDGQINYRDRTEQGATFDITLPLSIIQG</sequence>
<reference evidence="1 2" key="1">
    <citation type="submission" date="2013-07" db="EMBL/GenBank/DDBJ databases">
        <title>Comparative Genomic and Metabolomic Analysis of Twelve Strains of Pseudoalteromonas luteoviolacea.</title>
        <authorList>
            <person name="Vynne N.G."/>
            <person name="Mansson M."/>
            <person name="Gram L."/>
        </authorList>
    </citation>
    <scope>NUCLEOTIDE SEQUENCE [LARGE SCALE GENOMIC DNA]</scope>
    <source>
        <strain evidence="1 2">NCIMB 1942</strain>
    </source>
</reference>
<dbReference type="Proteomes" id="UP000076587">
    <property type="component" value="Unassembled WGS sequence"/>
</dbReference>
<comment type="caution">
    <text evidence="1">The sequence shown here is derived from an EMBL/GenBank/DDBJ whole genome shotgun (WGS) entry which is preliminary data.</text>
</comment>
<evidence type="ECO:0000313" key="1">
    <source>
        <dbReference type="EMBL" id="KZN45856.1"/>
    </source>
</evidence>
<dbReference type="EMBL" id="AUXT01000176">
    <property type="protein sequence ID" value="KZN45856.1"/>
    <property type="molecule type" value="Genomic_DNA"/>
</dbReference>
<accession>A0A167AVP2</accession>
<organism evidence="1 2">
    <name type="scientific">Pseudoalteromonas luteoviolacea NCIMB 1942</name>
    <dbReference type="NCBI Taxonomy" id="1365253"/>
    <lineage>
        <taxon>Bacteria</taxon>
        <taxon>Pseudomonadati</taxon>
        <taxon>Pseudomonadota</taxon>
        <taxon>Gammaproteobacteria</taxon>
        <taxon>Alteromonadales</taxon>
        <taxon>Pseudoalteromonadaceae</taxon>
        <taxon>Pseudoalteromonas</taxon>
    </lineage>
</organism>
<dbReference type="PATRIC" id="fig|1365253.3.peg.3299"/>
<dbReference type="AlphaFoldDB" id="A0A167AVP2"/>
<protein>
    <submittedName>
        <fullName evidence="1">Uncharacterized protein</fullName>
    </submittedName>
</protein>
<name>A0A167AVP2_9GAMM</name>
<evidence type="ECO:0000313" key="2">
    <source>
        <dbReference type="Proteomes" id="UP000076587"/>
    </source>
</evidence>